<evidence type="ECO:0000256" key="4">
    <source>
        <dbReference type="SAM" id="Coils"/>
    </source>
</evidence>
<feature type="domain" description="Methyl-accepting transducer" evidence="7">
    <location>
        <begin position="262"/>
        <end position="512"/>
    </location>
</feature>
<dbReference type="EMBL" id="CP003273">
    <property type="protein sequence ID" value="AGK99793.1"/>
    <property type="molecule type" value="Genomic_DNA"/>
</dbReference>
<feature type="coiled-coil region" evidence="4">
    <location>
        <begin position="81"/>
        <end position="108"/>
    </location>
</feature>
<dbReference type="HOGENOM" id="CLU_000445_107_27_9"/>
<dbReference type="FunFam" id="1.10.287.950:FF:000001">
    <property type="entry name" value="Methyl-accepting chemotaxis sensory transducer"/>
    <property type="match status" value="1"/>
</dbReference>
<dbReference type="Pfam" id="PF00672">
    <property type="entry name" value="HAMP"/>
    <property type="match status" value="1"/>
</dbReference>
<dbReference type="Pfam" id="PF00015">
    <property type="entry name" value="MCPsignal"/>
    <property type="match status" value="1"/>
</dbReference>
<feature type="domain" description="HAMP" evidence="8">
    <location>
        <begin position="212"/>
        <end position="264"/>
    </location>
</feature>
<dbReference type="PROSITE" id="PS50111">
    <property type="entry name" value="CHEMOTAXIS_TRANSDUC_2"/>
    <property type="match status" value="1"/>
</dbReference>
<dbReference type="CDD" id="cd11386">
    <property type="entry name" value="MCP_signal"/>
    <property type="match status" value="1"/>
</dbReference>
<dbReference type="STRING" id="767817.Desgi_0180"/>
<keyword evidence="10" id="KW-1185">Reference proteome</keyword>
<dbReference type="SMART" id="SM00304">
    <property type="entry name" value="HAMP"/>
    <property type="match status" value="2"/>
</dbReference>
<dbReference type="InterPro" id="IPR024478">
    <property type="entry name" value="HlyB_4HB_MCP"/>
</dbReference>
<evidence type="ECO:0000313" key="10">
    <source>
        <dbReference type="Proteomes" id="UP000013520"/>
    </source>
</evidence>
<dbReference type="InterPro" id="IPR047347">
    <property type="entry name" value="YvaQ-like_sensor"/>
</dbReference>
<reference evidence="9 10" key="1">
    <citation type="submission" date="2012-01" db="EMBL/GenBank/DDBJ databases">
        <title>Complete sequence of Desulfotomaculum gibsoniae DSM 7213.</title>
        <authorList>
            <consortium name="US DOE Joint Genome Institute"/>
            <person name="Lucas S."/>
            <person name="Han J."/>
            <person name="Lapidus A."/>
            <person name="Cheng J.-F."/>
            <person name="Goodwin L."/>
            <person name="Pitluck S."/>
            <person name="Peters L."/>
            <person name="Ovchinnikova G."/>
            <person name="Teshima H."/>
            <person name="Detter J.C."/>
            <person name="Han C."/>
            <person name="Tapia R."/>
            <person name="Land M."/>
            <person name="Hauser L."/>
            <person name="Kyrpides N."/>
            <person name="Ivanova N."/>
            <person name="Pagani I."/>
            <person name="Parshina S."/>
            <person name="Plugge C."/>
            <person name="Muyzer G."/>
            <person name="Kuever J."/>
            <person name="Ivanova A."/>
            <person name="Nazina T."/>
            <person name="Klenk H.-P."/>
            <person name="Brambilla E."/>
            <person name="Spring S."/>
            <person name="Stams A.F."/>
            <person name="Woyke T."/>
        </authorList>
    </citation>
    <scope>NUCLEOTIDE SEQUENCE [LARGE SCALE GENOMIC DNA]</scope>
    <source>
        <strain evidence="9 10">DSM 7213</strain>
    </source>
</reference>
<keyword evidence="6" id="KW-1133">Transmembrane helix</keyword>
<dbReference type="eggNOG" id="COG0840">
    <property type="taxonomic scope" value="Bacteria"/>
</dbReference>
<dbReference type="CDD" id="cd19411">
    <property type="entry name" value="MCP2201-like_sensor"/>
    <property type="match status" value="1"/>
</dbReference>
<feature type="transmembrane region" description="Helical" evidence="6">
    <location>
        <begin position="185"/>
        <end position="211"/>
    </location>
</feature>
<comment type="similarity">
    <text evidence="2">Belongs to the methyl-accepting chemotaxis (MCP) protein family.</text>
</comment>
<evidence type="ECO:0000259" key="8">
    <source>
        <dbReference type="PROSITE" id="PS50885"/>
    </source>
</evidence>
<evidence type="ECO:0000256" key="1">
    <source>
        <dbReference type="ARBA" id="ARBA00023224"/>
    </source>
</evidence>
<sequence>MRFGNMKLGLRLALGFGIILLLMIAIIITSIAEMKQIDDKLNRIVKVNIEQQNAANEMLDAVHIVTRVMPTIVLLEDPQSKQREKEKIEEARQQYNEAEARFEGLVNSDEGREIFERTKQLKETSRNVNDNITNLAMADKREEVLTLLFEESIPKVTEWRNTLSELNEYAGERTRMRYEQAQESYRLASLIMYSAGVIGLLLGLIIALAIARSVTKPVGELVNAAQTAASGDLTVDIYTGSKDEIGILSAAFKTMISHLREVVIEIKEKSNTVAASSQQLSSSAQQTAASANETSATMTEISSSVEQITSNIQEIATASETATEHATEGNKGIEKVTKQMQSISNTANDVSKAIDGLNQKSQEINQIVELITNIADQTNLLALNAAIEAARAGEHGRGFAVVAEEVRKLAEQSASAAKEIYKLVNAIQNESQKAVGVMAEGGKEVIAGTDIVGEVGNNFKGIINTVQELTSQIQEVASATEQMSAGVQNVAASTEEQTATMEEVSASADSLSRLSIELNDLVNKFNVDKSQKTGVDLNKK</sequence>
<dbReference type="Gene3D" id="1.10.287.950">
    <property type="entry name" value="Methyl-accepting chemotaxis protein"/>
    <property type="match status" value="1"/>
</dbReference>
<dbReference type="AlphaFoldDB" id="R4KB45"/>
<feature type="region of interest" description="Disordered" evidence="5">
    <location>
        <begin position="284"/>
        <end position="303"/>
    </location>
</feature>
<dbReference type="PRINTS" id="PR00260">
    <property type="entry name" value="CHEMTRNSDUCR"/>
</dbReference>
<dbReference type="KEGG" id="dgi:Desgi_0180"/>
<dbReference type="PROSITE" id="PS50885">
    <property type="entry name" value="HAMP"/>
    <property type="match status" value="1"/>
</dbReference>
<name>R4KB45_9FIRM</name>
<dbReference type="InterPro" id="IPR003660">
    <property type="entry name" value="HAMP_dom"/>
</dbReference>
<dbReference type="CDD" id="cd06225">
    <property type="entry name" value="HAMP"/>
    <property type="match status" value="1"/>
</dbReference>
<evidence type="ECO:0000259" key="7">
    <source>
        <dbReference type="PROSITE" id="PS50111"/>
    </source>
</evidence>
<dbReference type="InterPro" id="IPR004090">
    <property type="entry name" value="Chemotax_Me-accpt_rcpt"/>
</dbReference>
<dbReference type="PANTHER" id="PTHR32089:SF112">
    <property type="entry name" value="LYSOZYME-LIKE PROTEIN-RELATED"/>
    <property type="match status" value="1"/>
</dbReference>
<evidence type="ECO:0000256" key="2">
    <source>
        <dbReference type="ARBA" id="ARBA00029447"/>
    </source>
</evidence>
<dbReference type="GO" id="GO:0004888">
    <property type="term" value="F:transmembrane signaling receptor activity"/>
    <property type="evidence" value="ECO:0007669"/>
    <property type="project" value="InterPro"/>
</dbReference>
<dbReference type="InterPro" id="IPR004089">
    <property type="entry name" value="MCPsignal_dom"/>
</dbReference>
<evidence type="ECO:0000256" key="5">
    <source>
        <dbReference type="SAM" id="MobiDB-lite"/>
    </source>
</evidence>
<evidence type="ECO:0000256" key="3">
    <source>
        <dbReference type="PROSITE-ProRule" id="PRU00284"/>
    </source>
</evidence>
<dbReference type="GO" id="GO:0016020">
    <property type="term" value="C:membrane"/>
    <property type="evidence" value="ECO:0007669"/>
    <property type="project" value="InterPro"/>
</dbReference>
<dbReference type="GO" id="GO:0006935">
    <property type="term" value="P:chemotaxis"/>
    <property type="evidence" value="ECO:0007669"/>
    <property type="project" value="InterPro"/>
</dbReference>
<dbReference type="OrthoDB" id="5392220at2"/>
<protein>
    <submittedName>
        <fullName evidence="9">Methyl-accepting chemotaxis protein</fullName>
    </submittedName>
</protein>
<keyword evidence="4" id="KW-0175">Coiled coil</keyword>
<dbReference type="SUPFAM" id="SSF58104">
    <property type="entry name" value="Methyl-accepting chemotaxis protein (MCP) signaling domain"/>
    <property type="match status" value="1"/>
</dbReference>
<dbReference type="SMART" id="SM00283">
    <property type="entry name" value="MA"/>
    <property type="match status" value="1"/>
</dbReference>
<proteinExistence type="inferred from homology"/>
<dbReference type="GO" id="GO:0007165">
    <property type="term" value="P:signal transduction"/>
    <property type="evidence" value="ECO:0007669"/>
    <property type="project" value="UniProtKB-KW"/>
</dbReference>
<dbReference type="PANTHER" id="PTHR32089">
    <property type="entry name" value="METHYL-ACCEPTING CHEMOTAXIS PROTEIN MCPB"/>
    <property type="match status" value="1"/>
</dbReference>
<feature type="compositionally biased region" description="Low complexity" evidence="5">
    <location>
        <begin position="284"/>
        <end position="297"/>
    </location>
</feature>
<evidence type="ECO:0000256" key="6">
    <source>
        <dbReference type="SAM" id="Phobius"/>
    </source>
</evidence>
<dbReference type="Proteomes" id="UP000013520">
    <property type="component" value="Chromosome"/>
</dbReference>
<organism evidence="9 10">
    <name type="scientific">Desulfoscipio gibsoniae DSM 7213</name>
    <dbReference type="NCBI Taxonomy" id="767817"/>
    <lineage>
        <taxon>Bacteria</taxon>
        <taxon>Bacillati</taxon>
        <taxon>Bacillota</taxon>
        <taxon>Clostridia</taxon>
        <taxon>Eubacteriales</taxon>
        <taxon>Desulfallaceae</taxon>
        <taxon>Desulfoscipio</taxon>
    </lineage>
</organism>
<keyword evidence="1 3" id="KW-0807">Transducer</keyword>
<evidence type="ECO:0000313" key="9">
    <source>
        <dbReference type="EMBL" id="AGK99793.1"/>
    </source>
</evidence>
<accession>R4KB45</accession>
<dbReference type="Pfam" id="PF12729">
    <property type="entry name" value="4HB_MCP_1"/>
    <property type="match status" value="1"/>
</dbReference>
<keyword evidence="6" id="KW-0812">Transmembrane</keyword>
<feature type="transmembrane region" description="Helical" evidence="6">
    <location>
        <begin position="12"/>
        <end position="32"/>
    </location>
</feature>
<gene>
    <name evidence="9" type="ORF">Desgi_0180</name>
</gene>
<keyword evidence="6" id="KW-0472">Membrane</keyword>
<dbReference type="RefSeq" id="WP_006523256.1">
    <property type="nucleotide sequence ID" value="NC_021184.1"/>
</dbReference>